<dbReference type="EMBL" id="CM009293">
    <property type="protein sequence ID" value="PNT39001.1"/>
    <property type="molecule type" value="Genomic_DNA"/>
</dbReference>
<evidence type="ECO:0000313" key="1">
    <source>
        <dbReference type="EMBL" id="PNT39001.1"/>
    </source>
</evidence>
<evidence type="ECO:0000313" key="2">
    <source>
        <dbReference type="Proteomes" id="UP000006729"/>
    </source>
</evidence>
<reference evidence="1 2" key="1">
    <citation type="journal article" date="2006" name="Science">
        <title>The genome of black cottonwood, Populus trichocarpa (Torr. &amp; Gray).</title>
        <authorList>
            <person name="Tuskan G.A."/>
            <person name="Difazio S."/>
            <person name="Jansson S."/>
            <person name="Bohlmann J."/>
            <person name="Grigoriev I."/>
            <person name="Hellsten U."/>
            <person name="Putnam N."/>
            <person name="Ralph S."/>
            <person name="Rombauts S."/>
            <person name="Salamov A."/>
            <person name="Schein J."/>
            <person name="Sterck L."/>
            <person name="Aerts A."/>
            <person name="Bhalerao R.R."/>
            <person name="Bhalerao R.P."/>
            <person name="Blaudez D."/>
            <person name="Boerjan W."/>
            <person name="Brun A."/>
            <person name="Brunner A."/>
            <person name="Busov V."/>
            <person name="Campbell M."/>
            <person name="Carlson J."/>
            <person name="Chalot M."/>
            <person name="Chapman J."/>
            <person name="Chen G.L."/>
            <person name="Cooper D."/>
            <person name="Coutinho P.M."/>
            <person name="Couturier J."/>
            <person name="Covert S."/>
            <person name="Cronk Q."/>
            <person name="Cunningham R."/>
            <person name="Davis J."/>
            <person name="Degroeve S."/>
            <person name="Dejardin A."/>
            <person name="Depamphilis C."/>
            <person name="Detter J."/>
            <person name="Dirks B."/>
            <person name="Dubchak I."/>
            <person name="Duplessis S."/>
            <person name="Ehlting J."/>
            <person name="Ellis B."/>
            <person name="Gendler K."/>
            <person name="Goodstein D."/>
            <person name="Gribskov M."/>
            <person name="Grimwood J."/>
            <person name="Groover A."/>
            <person name="Gunter L."/>
            <person name="Hamberger B."/>
            <person name="Heinze B."/>
            <person name="Helariutta Y."/>
            <person name="Henrissat B."/>
            <person name="Holligan D."/>
            <person name="Holt R."/>
            <person name="Huang W."/>
            <person name="Islam-Faridi N."/>
            <person name="Jones S."/>
            <person name="Jones-Rhoades M."/>
            <person name="Jorgensen R."/>
            <person name="Joshi C."/>
            <person name="Kangasjarvi J."/>
            <person name="Karlsson J."/>
            <person name="Kelleher C."/>
            <person name="Kirkpatrick R."/>
            <person name="Kirst M."/>
            <person name="Kohler A."/>
            <person name="Kalluri U."/>
            <person name="Larimer F."/>
            <person name="Leebens-Mack J."/>
            <person name="Leple J.C."/>
            <person name="Locascio P."/>
            <person name="Lou Y."/>
            <person name="Lucas S."/>
            <person name="Martin F."/>
            <person name="Montanini B."/>
            <person name="Napoli C."/>
            <person name="Nelson D.R."/>
            <person name="Nelson C."/>
            <person name="Nieminen K."/>
            <person name="Nilsson O."/>
            <person name="Pereda V."/>
            <person name="Peter G."/>
            <person name="Philippe R."/>
            <person name="Pilate G."/>
            <person name="Poliakov A."/>
            <person name="Razumovskaya J."/>
            <person name="Richardson P."/>
            <person name="Rinaldi C."/>
            <person name="Ritland K."/>
            <person name="Rouze P."/>
            <person name="Ryaboy D."/>
            <person name="Schmutz J."/>
            <person name="Schrader J."/>
            <person name="Segerman B."/>
            <person name="Shin H."/>
            <person name="Siddiqui A."/>
            <person name="Sterky F."/>
            <person name="Terry A."/>
            <person name="Tsai C.J."/>
            <person name="Uberbacher E."/>
            <person name="Unneberg P."/>
            <person name="Vahala J."/>
            <person name="Wall K."/>
            <person name="Wessler S."/>
            <person name="Yang G."/>
            <person name="Yin T."/>
            <person name="Douglas C."/>
            <person name="Marra M."/>
            <person name="Sandberg G."/>
            <person name="Van de Peer Y."/>
            <person name="Rokhsar D."/>
        </authorList>
    </citation>
    <scope>NUCLEOTIDE SEQUENCE [LARGE SCALE GENOMIC DNA]</scope>
    <source>
        <strain evidence="2">cv. Nisqually</strain>
    </source>
</reference>
<gene>
    <name evidence="1" type="ORF">POPTR_004G010300</name>
</gene>
<dbReference type="AlphaFoldDB" id="A0A2K2AN94"/>
<dbReference type="InterPro" id="IPR051850">
    <property type="entry name" value="Polysacch_Lyase_4"/>
</dbReference>
<dbReference type="PANTHER" id="PTHR32018">
    <property type="entry name" value="RHAMNOGALACTURONATE LYASE FAMILY PROTEIN"/>
    <property type="match status" value="1"/>
</dbReference>
<name>A0A2K2AN94_POPTR</name>
<dbReference type="STRING" id="3694.A0A2K2AN94"/>
<accession>A0A2K2AN94</accession>
<keyword evidence="2" id="KW-1185">Reference proteome</keyword>
<protein>
    <submittedName>
        <fullName evidence="1">Uncharacterized protein</fullName>
    </submittedName>
</protein>
<dbReference type="InParanoid" id="A0A2K2AN94"/>
<sequence length="164" mass="19050">MGKGKVRSYRTRVWRGSQVTILKPQGLHGAEYSVIYNSNDKLEISFMSTKLPLSMDIRYILNSGVSGFLCYAIYELLAGSPAFDLAQTRMVFKFGRDKFHYMAITDEKQGIMLMPEDLLPDRGKQLIVPESILLVNPINPDLERWWSPWMDKFWPRYWILGHLS</sequence>
<proteinExistence type="predicted"/>
<organism evidence="1 2">
    <name type="scientific">Populus trichocarpa</name>
    <name type="common">Western balsam poplar</name>
    <name type="synonym">Populus balsamifera subsp. trichocarpa</name>
    <dbReference type="NCBI Taxonomy" id="3694"/>
    <lineage>
        <taxon>Eukaryota</taxon>
        <taxon>Viridiplantae</taxon>
        <taxon>Streptophyta</taxon>
        <taxon>Embryophyta</taxon>
        <taxon>Tracheophyta</taxon>
        <taxon>Spermatophyta</taxon>
        <taxon>Magnoliopsida</taxon>
        <taxon>eudicotyledons</taxon>
        <taxon>Gunneridae</taxon>
        <taxon>Pentapetalae</taxon>
        <taxon>rosids</taxon>
        <taxon>fabids</taxon>
        <taxon>Malpighiales</taxon>
        <taxon>Salicaceae</taxon>
        <taxon>Saliceae</taxon>
        <taxon>Populus</taxon>
    </lineage>
</organism>
<dbReference type="Pfam" id="PF06045">
    <property type="entry name" value="Rhamnogal_lyase"/>
    <property type="match status" value="1"/>
</dbReference>
<dbReference type="InterPro" id="IPR010325">
    <property type="entry name" value="Rhamnogal_lyase"/>
</dbReference>
<dbReference type="Proteomes" id="UP000006729">
    <property type="component" value="Chromosome 4"/>
</dbReference>
<dbReference type="PANTHER" id="PTHR32018:SF22">
    <property type="entry name" value="RHAMNOGALACTURONAN ENDOLYASE"/>
    <property type="match status" value="1"/>
</dbReference>